<dbReference type="Proteomes" id="UP000287687">
    <property type="component" value="Unassembled WGS sequence"/>
</dbReference>
<dbReference type="SUPFAM" id="SSF55729">
    <property type="entry name" value="Acyl-CoA N-acyltransferases (Nat)"/>
    <property type="match status" value="1"/>
</dbReference>
<sequence>MELAITEGLAPQEETEILERLKAYNLETFGESDRRDLYIPLYDDKGAITGGLVGYTGRGWLYTSMLFVPQELRGRGLAGRMLDMAEQEARRRGCIGAYIDTMNPQARQLYLRQGYREIGSLQELAGGHAVTWLEKRFASEPASGE</sequence>
<dbReference type="CDD" id="cd04301">
    <property type="entry name" value="NAT_SF"/>
    <property type="match status" value="1"/>
</dbReference>
<reference evidence="2 3" key="1">
    <citation type="submission" date="2019-01" db="EMBL/GenBank/DDBJ databases">
        <title>The draft genome of Rhizobium sp. 24NR.</title>
        <authorList>
            <person name="Liu L."/>
            <person name="Liang L."/>
            <person name="Shi S."/>
            <person name="Xu L."/>
            <person name="Wang X."/>
            <person name="Li L."/>
            <person name="Zhang X."/>
        </authorList>
    </citation>
    <scope>NUCLEOTIDE SEQUENCE [LARGE SCALE GENOMIC DNA]</scope>
    <source>
        <strain evidence="2 3">24NR</strain>
    </source>
</reference>
<evidence type="ECO:0000313" key="3">
    <source>
        <dbReference type="Proteomes" id="UP000287687"/>
    </source>
</evidence>
<dbReference type="RefSeq" id="WP_128442635.1">
    <property type="nucleotide sequence ID" value="NZ_SBIP01000002.1"/>
</dbReference>
<keyword evidence="3" id="KW-1185">Reference proteome</keyword>
<keyword evidence="2" id="KW-0808">Transferase</keyword>
<dbReference type="EMBL" id="SBIP01000002">
    <property type="protein sequence ID" value="RWX78658.1"/>
    <property type="molecule type" value="Genomic_DNA"/>
</dbReference>
<organism evidence="2 3">
    <name type="scientific">Neorhizobium lilium</name>
    <dbReference type="NCBI Taxonomy" id="2503024"/>
    <lineage>
        <taxon>Bacteria</taxon>
        <taxon>Pseudomonadati</taxon>
        <taxon>Pseudomonadota</taxon>
        <taxon>Alphaproteobacteria</taxon>
        <taxon>Hyphomicrobiales</taxon>
        <taxon>Rhizobiaceae</taxon>
        <taxon>Rhizobium/Agrobacterium group</taxon>
        <taxon>Neorhizobium</taxon>
    </lineage>
</organism>
<protein>
    <submittedName>
        <fullName evidence="2">GNAT family N-acetyltransferase</fullName>
    </submittedName>
</protein>
<evidence type="ECO:0000259" key="1">
    <source>
        <dbReference type="PROSITE" id="PS51186"/>
    </source>
</evidence>
<dbReference type="GO" id="GO:0016747">
    <property type="term" value="F:acyltransferase activity, transferring groups other than amino-acyl groups"/>
    <property type="evidence" value="ECO:0007669"/>
    <property type="project" value="InterPro"/>
</dbReference>
<comment type="caution">
    <text evidence="2">The sequence shown here is derived from an EMBL/GenBank/DDBJ whole genome shotgun (WGS) entry which is preliminary data.</text>
</comment>
<dbReference type="OrthoDB" id="9787920at2"/>
<feature type="domain" description="N-acetyltransferase" evidence="1">
    <location>
        <begin position="1"/>
        <end position="138"/>
    </location>
</feature>
<dbReference type="AlphaFoldDB" id="A0A444LI12"/>
<dbReference type="Pfam" id="PF00583">
    <property type="entry name" value="Acetyltransf_1"/>
    <property type="match status" value="1"/>
</dbReference>
<name>A0A444LI12_9HYPH</name>
<dbReference type="InterPro" id="IPR000182">
    <property type="entry name" value="GNAT_dom"/>
</dbReference>
<dbReference type="PROSITE" id="PS51186">
    <property type="entry name" value="GNAT"/>
    <property type="match status" value="1"/>
</dbReference>
<dbReference type="InterPro" id="IPR016181">
    <property type="entry name" value="Acyl_CoA_acyltransferase"/>
</dbReference>
<gene>
    <name evidence="2" type="ORF">EPK99_08655</name>
</gene>
<accession>A0A444LI12</accession>
<proteinExistence type="predicted"/>
<evidence type="ECO:0000313" key="2">
    <source>
        <dbReference type="EMBL" id="RWX78658.1"/>
    </source>
</evidence>
<dbReference type="Gene3D" id="3.40.630.30">
    <property type="match status" value="1"/>
</dbReference>